<sequence>MFYSHALVLPRLSYGLLPRPGFWIFRYGCLGMENLFPSNFLWSVARSRSLGAFFPLPCSPLLVNFRCCRSSLLVLALSDLVFILRSCRRLASLFLHRQ</sequence>
<dbReference type="HOGENOM" id="CLU_2333743_0_0_1"/>
<gene>
    <name evidence="1" type="ORF">GALMADRAFT_881372</name>
</gene>
<accession>A0A067SIB7</accession>
<dbReference type="EMBL" id="KL142396">
    <property type="protein sequence ID" value="KDR70700.1"/>
    <property type="molecule type" value="Genomic_DNA"/>
</dbReference>
<name>A0A067SIB7_GALM3</name>
<dbReference type="AlphaFoldDB" id="A0A067SIB7"/>
<evidence type="ECO:0000313" key="2">
    <source>
        <dbReference type="Proteomes" id="UP000027222"/>
    </source>
</evidence>
<organism evidence="1 2">
    <name type="scientific">Galerina marginata (strain CBS 339.88)</name>
    <dbReference type="NCBI Taxonomy" id="685588"/>
    <lineage>
        <taxon>Eukaryota</taxon>
        <taxon>Fungi</taxon>
        <taxon>Dikarya</taxon>
        <taxon>Basidiomycota</taxon>
        <taxon>Agaricomycotina</taxon>
        <taxon>Agaricomycetes</taxon>
        <taxon>Agaricomycetidae</taxon>
        <taxon>Agaricales</taxon>
        <taxon>Agaricineae</taxon>
        <taxon>Strophariaceae</taxon>
        <taxon>Galerina</taxon>
    </lineage>
</organism>
<proteinExistence type="predicted"/>
<dbReference type="Proteomes" id="UP000027222">
    <property type="component" value="Unassembled WGS sequence"/>
</dbReference>
<evidence type="ECO:0000313" key="1">
    <source>
        <dbReference type="EMBL" id="KDR70700.1"/>
    </source>
</evidence>
<reference evidence="2" key="1">
    <citation type="journal article" date="2014" name="Proc. Natl. Acad. Sci. U.S.A.">
        <title>Extensive sampling of basidiomycete genomes demonstrates inadequacy of the white-rot/brown-rot paradigm for wood decay fungi.</title>
        <authorList>
            <person name="Riley R."/>
            <person name="Salamov A.A."/>
            <person name="Brown D.W."/>
            <person name="Nagy L.G."/>
            <person name="Floudas D."/>
            <person name="Held B.W."/>
            <person name="Levasseur A."/>
            <person name="Lombard V."/>
            <person name="Morin E."/>
            <person name="Otillar R."/>
            <person name="Lindquist E.A."/>
            <person name="Sun H."/>
            <person name="LaButti K.M."/>
            <person name="Schmutz J."/>
            <person name="Jabbour D."/>
            <person name="Luo H."/>
            <person name="Baker S.E."/>
            <person name="Pisabarro A.G."/>
            <person name="Walton J.D."/>
            <person name="Blanchette R.A."/>
            <person name="Henrissat B."/>
            <person name="Martin F."/>
            <person name="Cullen D."/>
            <person name="Hibbett D.S."/>
            <person name="Grigoriev I.V."/>
        </authorList>
    </citation>
    <scope>NUCLEOTIDE SEQUENCE [LARGE SCALE GENOMIC DNA]</scope>
    <source>
        <strain evidence="2">CBS 339.88</strain>
    </source>
</reference>
<keyword evidence="2" id="KW-1185">Reference proteome</keyword>
<protein>
    <submittedName>
        <fullName evidence="1">Uncharacterized protein</fullName>
    </submittedName>
</protein>